<gene>
    <name evidence="2" type="ORF">AB5L97_07030</name>
</gene>
<proteinExistence type="predicted"/>
<feature type="transmembrane region" description="Helical" evidence="1">
    <location>
        <begin position="72"/>
        <end position="91"/>
    </location>
</feature>
<feature type="transmembrane region" description="Helical" evidence="1">
    <location>
        <begin position="130"/>
        <end position="153"/>
    </location>
</feature>
<evidence type="ECO:0000313" key="2">
    <source>
        <dbReference type="EMBL" id="XDP46752.1"/>
    </source>
</evidence>
<organism evidence="2">
    <name type="scientific">Sinomonas puerhi</name>
    <dbReference type="NCBI Taxonomy" id="3238584"/>
    <lineage>
        <taxon>Bacteria</taxon>
        <taxon>Bacillati</taxon>
        <taxon>Actinomycetota</taxon>
        <taxon>Actinomycetes</taxon>
        <taxon>Micrococcales</taxon>
        <taxon>Micrococcaceae</taxon>
        <taxon>Sinomonas</taxon>
    </lineage>
</organism>
<sequence length="172" mass="17984">MTSTLTLSLATAVLAAAVLAWAVVRQFQTRPVEQFKARLFLILGAIGVWQVARLADAGGMQAADAVELTASLLLAAVFGWLRGWAATVWAHNGAAYRRGGWPVIGLWAAGLAIHVIVDVLAAVADGHHGLGPVGSASIMLYLAATLGLQSWIIQRRADEVLRPAPAAEAVCA</sequence>
<keyword evidence="1" id="KW-1133">Transmembrane helix</keyword>
<protein>
    <recommendedName>
        <fullName evidence="3">DUF1453 family protein</fullName>
    </recommendedName>
</protein>
<feature type="transmembrane region" description="Helical" evidence="1">
    <location>
        <begin position="35"/>
        <end position="52"/>
    </location>
</feature>
<keyword evidence="1" id="KW-0472">Membrane</keyword>
<reference evidence="2" key="1">
    <citation type="submission" date="2024-07" db="EMBL/GenBank/DDBJ databases">
        <authorList>
            <person name="fu j."/>
        </authorList>
    </citation>
    <scope>NUCLEOTIDE SEQUENCE</scope>
    <source>
        <strain evidence="2">P10A9</strain>
    </source>
</reference>
<accession>A0AB39L9J9</accession>
<dbReference type="AlphaFoldDB" id="A0AB39L9J9"/>
<dbReference type="KEGG" id="spue:AB5L97_07030"/>
<evidence type="ECO:0008006" key="3">
    <source>
        <dbReference type="Google" id="ProtNLM"/>
    </source>
</evidence>
<dbReference type="RefSeq" id="WP_369047006.1">
    <property type="nucleotide sequence ID" value="NZ_CP163302.1"/>
</dbReference>
<feature type="transmembrane region" description="Helical" evidence="1">
    <location>
        <begin position="103"/>
        <end position="124"/>
    </location>
</feature>
<feature type="transmembrane region" description="Helical" evidence="1">
    <location>
        <begin position="6"/>
        <end position="23"/>
    </location>
</feature>
<name>A0AB39L9J9_9MICC</name>
<keyword evidence="1" id="KW-0812">Transmembrane</keyword>
<dbReference type="EMBL" id="CP163302">
    <property type="protein sequence ID" value="XDP46752.1"/>
    <property type="molecule type" value="Genomic_DNA"/>
</dbReference>
<evidence type="ECO:0000256" key="1">
    <source>
        <dbReference type="SAM" id="Phobius"/>
    </source>
</evidence>